<reference evidence="2 3" key="1">
    <citation type="submission" date="2014-02" db="EMBL/GenBank/DDBJ databases">
        <title>The genome sequence of Colletotrichum simmondsii CBS122122.</title>
        <authorList>
            <person name="Baroncelli R."/>
            <person name="Thon M.R."/>
        </authorList>
    </citation>
    <scope>NUCLEOTIDE SEQUENCE [LARGE SCALE GENOMIC DNA]</scope>
    <source>
        <strain evidence="2 3">CBS122122</strain>
    </source>
</reference>
<accession>A0A135RN84</accession>
<sequence>MAKSKIFKSRRRVELKTEIEEEQHEYYDAFQSPSDASQESQGSIGGTNDDSGVPGPHQLLWPFSHAVFQAHAASQSDGGARLLEDARWKCCNCGYYNAMPAHGLRLMHCRNPEGCVVNPGTLQVHAGPASCCAIVGPEGAWTPMDVLDLRFRREEAMMAARGE</sequence>
<feature type="compositionally biased region" description="Polar residues" evidence="1">
    <location>
        <begin position="31"/>
        <end position="50"/>
    </location>
</feature>
<evidence type="ECO:0000256" key="1">
    <source>
        <dbReference type="SAM" id="MobiDB-lite"/>
    </source>
</evidence>
<proteinExistence type="predicted"/>
<protein>
    <submittedName>
        <fullName evidence="2">Uncharacterized protein</fullName>
    </submittedName>
</protein>
<evidence type="ECO:0000313" key="2">
    <source>
        <dbReference type="EMBL" id="KXH25183.1"/>
    </source>
</evidence>
<keyword evidence="3" id="KW-1185">Reference proteome</keyword>
<name>A0A135RN84_9PEZI</name>
<dbReference type="Proteomes" id="UP000070328">
    <property type="component" value="Unassembled WGS sequence"/>
</dbReference>
<feature type="region of interest" description="Disordered" evidence="1">
    <location>
        <begin position="24"/>
        <end position="51"/>
    </location>
</feature>
<evidence type="ECO:0000313" key="3">
    <source>
        <dbReference type="Proteomes" id="UP000070328"/>
    </source>
</evidence>
<dbReference type="OrthoDB" id="4809757at2759"/>
<organism evidence="2 3">
    <name type="scientific">Colletotrichum simmondsii</name>
    <dbReference type="NCBI Taxonomy" id="703756"/>
    <lineage>
        <taxon>Eukaryota</taxon>
        <taxon>Fungi</taxon>
        <taxon>Dikarya</taxon>
        <taxon>Ascomycota</taxon>
        <taxon>Pezizomycotina</taxon>
        <taxon>Sordariomycetes</taxon>
        <taxon>Hypocreomycetidae</taxon>
        <taxon>Glomerellales</taxon>
        <taxon>Glomerellaceae</taxon>
        <taxon>Colletotrichum</taxon>
        <taxon>Colletotrichum acutatum species complex</taxon>
    </lineage>
</organism>
<dbReference type="AlphaFoldDB" id="A0A135RN84"/>
<comment type="caution">
    <text evidence="2">The sequence shown here is derived from an EMBL/GenBank/DDBJ whole genome shotgun (WGS) entry which is preliminary data.</text>
</comment>
<gene>
    <name evidence="2" type="ORF">CSIM01_04127</name>
</gene>
<dbReference type="EMBL" id="JFBX01000920">
    <property type="protein sequence ID" value="KXH25183.1"/>
    <property type="molecule type" value="Genomic_DNA"/>
</dbReference>